<dbReference type="NCBIfam" id="TIGR01730">
    <property type="entry name" value="RND_mfp"/>
    <property type="match status" value="1"/>
</dbReference>
<dbReference type="Proteomes" id="UP000321172">
    <property type="component" value="Chromosome"/>
</dbReference>
<dbReference type="Gene3D" id="1.10.287.470">
    <property type="entry name" value="Helix hairpin bin"/>
    <property type="match status" value="1"/>
</dbReference>
<dbReference type="InterPro" id="IPR006143">
    <property type="entry name" value="RND_pump_MFP"/>
</dbReference>
<dbReference type="Gene3D" id="2.40.50.100">
    <property type="match status" value="1"/>
</dbReference>
<dbReference type="KEGG" id="ngf:FRF71_11055"/>
<protein>
    <submittedName>
        <fullName evidence="4">Efflux RND transporter periplasmic adaptor subunit</fullName>
    </submittedName>
</protein>
<accession>A0A5B8S838</accession>
<organism evidence="4 5">
    <name type="scientific">Novosphingobium ginsenosidimutans</name>
    <dbReference type="NCBI Taxonomy" id="1176536"/>
    <lineage>
        <taxon>Bacteria</taxon>
        <taxon>Pseudomonadati</taxon>
        <taxon>Pseudomonadota</taxon>
        <taxon>Alphaproteobacteria</taxon>
        <taxon>Sphingomonadales</taxon>
        <taxon>Sphingomonadaceae</taxon>
        <taxon>Novosphingobium</taxon>
    </lineage>
</organism>
<dbReference type="Pfam" id="PF25917">
    <property type="entry name" value="BSH_RND"/>
    <property type="match status" value="1"/>
</dbReference>
<keyword evidence="5" id="KW-1185">Reference proteome</keyword>
<dbReference type="RefSeq" id="WP_147090704.1">
    <property type="nucleotide sequence ID" value="NZ_BAABJD010000005.1"/>
</dbReference>
<evidence type="ECO:0000313" key="5">
    <source>
        <dbReference type="Proteomes" id="UP000321172"/>
    </source>
</evidence>
<evidence type="ECO:0000256" key="1">
    <source>
        <dbReference type="ARBA" id="ARBA00009477"/>
    </source>
</evidence>
<keyword evidence="2" id="KW-0732">Signal</keyword>
<dbReference type="GO" id="GO:1990281">
    <property type="term" value="C:efflux pump complex"/>
    <property type="evidence" value="ECO:0007669"/>
    <property type="project" value="TreeGrafter"/>
</dbReference>
<name>A0A5B8S838_9SPHN</name>
<evidence type="ECO:0000259" key="3">
    <source>
        <dbReference type="Pfam" id="PF25917"/>
    </source>
</evidence>
<evidence type="ECO:0000256" key="2">
    <source>
        <dbReference type="SAM" id="SignalP"/>
    </source>
</evidence>
<dbReference type="EMBL" id="CP042345">
    <property type="protein sequence ID" value="QEA16625.1"/>
    <property type="molecule type" value="Genomic_DNA"/>
</dbReference>
<gene>
    <name evidence="4" type="ORF">FRF71_11055</name>
</gene>
<dbReference type="PANTHER" id="PTHR30469:SF15">
    <property type="entry name" value="HLYD FAMILY OF SECRETION PROTEINS"/>
    <property type="match status" value="1"/>
</dbReference>
<sequence length="347" mass="35679">MSRAKHLFPALLLPLLAACGAAEAPPPAKPLRVSVTQVGQEAAAPQIEAAGTAALRKEIPLGFTTPGQIAGITVQEGDRVRRGQVLATLDMTSVGASLEAAAAERDRAGAELTRLKQLYAQGWITKARLEAAEAAARSASANVSARRFSLQTARVVAPADGIVLSRMAEPGQIIDAGMPVVTLGDASSGFVLRVLLADRDAVRVRPGIPAEVRFDALPGIVLSGPVIEVGGRSDRGTGAFTAEIALPPDPRLRSGLVGRATIATPAAGGSAGLIIPPTAIFSVRADEGFVYVVDAQKRVKARRVALGPLTAGGTEVLSGLNRGEVIALSGLDRLRDGTQIDPVSAGR</sequence>
<comment type="similarity">
    <text evidence="1">Belongs to the membrane fusion protein (MFP) (TC 8.A.1) family.</text>
</comment>
<dbReference type="OrthoDB" id="9806939at2"/>
<dbReference type="PROSITE" id="PS51257">
    <property type="entry name" value="PROKAR_LIPOPROTEIN"/>
    <property type="match status" value="1"/>
</dbReference>
<evidence type="ECO:0000313" key="4">
    <source>
        <dbReference type="EMBL" id="QEA16625.1"/>
    </source>
</evidence>
<dbReference type="SUPFAM" id="SSF111369">
    <property type="entry name" value="HlyD-like secretion proteins"/>
    <property type="match status" value="1"/>
</dbReference>
<dbReference type="Gene3D" id="2.40.420.20">
    <property type="match status" value="1"/>
</dbReference>
<dbReference type="InterPro" id="IPR058625">
    <property type="entry name" value="MdtA-like_BSH"/>
</dbReference>
<dbReference type="GO" id="GO:0015562">
    <property type="term" value="F:efflux transmembrane transporter activity"/>
    <property type="evidence" value="ECO:0007669"/>
    <property type="project" value="TreeGrafter"/>
</dbReference>
<dbReference type="AlphaFoldDB" id="A0A5B8S838"/>
<feature type="signal peptide" evidence="2">
    <location>
        <begin position="1"/>
        <end position="24"/>
    </location>
</feature>
<feature type="chain" id="PRO_5022794345" evidence="2">
    <location>
        <begin position="25"/>
        <end position="347"/>
    </location>
</feature>
<feature type="domain" description="Multidrug resistance protein MdtA-like barrel-sandwich hybrid" evidence="3">
    <location>
        <begin position="67"/>
        <end position="178"/>
    </location>
</feature>
<proteinExistence type="inferred from homology"/>
<reference evidence="4 5" key="1">
    <citation type="journal article" date="2013" name="J. Microbiol. Biotechnol.">
        <title>Novosphingobium ginsenosidimutans sp. nov., with the ability to convert ginsenoside.</title>
        <authorList>
            <person name="Kim J.K."/>
            <person name="He D."/>
            <person name="Liu Q.M."/>
            <person name="Park H.Y."/>
            <person name="Jung M.S."/>
            <person name="Yoon M.H."/>
            <person name="Kim S.C."/>
            <person name="Im W.T."/>
        </authorList>
    </citation>
    <scope>NUCLEOTIDE SEQUENCE [LARGE SCALE GENOMIC DNA]</scope>
    <source>
        <strain evidence="4 5">FW-6</strain>
    </source>
</reference>
<dbReference type="Gene3D" id="2.40.30.170">
    <property type="match status" value="1"/>
</dbReference>
<dbReference type="PANTHER" id="PTHR30469">
    <property type="entry name" value="MULTIDRUG RESISTANCE PROTEIN MDTA"/>
    <property type="match status" value="1"/>
</dbReference>